<evidence type="ECO:0000313" key="2">
    <source>
        <dbReference type="Proteomes" id="UP001497516"/>
    </source>
</evidence>
<organism evidence="1 2">
    <name type="scientific">Linum trigynum</name>
    <dbReference type="NCBI Taxonomy" id="586398"/>
    <lineage>
        <taxon>Eukaryota</taxon>
        <taxon>Viridiplantae</taxon>
        <taxon>Streptophyta</taxon>
        <taxon>Embryophyta</taxon>
        <taxon>Tracheophyta</taxon>
        <taxon>Spermatophyta</taxon>
        <taxon>Magnoliopsida</taxon>
        <taxon>eudicotyledons</taxon>
        <taxon>Gunneridae</taxon>
        <taxon>Pentapetalae</taxon>
        <taxon>rosids</taxon>
        <taxon>fabids</taxon>
        <taxon>Malpighiales</taxon>
        <taxon>Linaceae</taxon>
        <taxon>Linum</taxon>
    </lineage>
</organism>
<proteinExistence type="predicted"/>
<accession>A0AAV2DCG3</accession>
<dbReference type="AlphaFoldDB" id="A0AAV2DCG3"/>
<evidence type="ECO:0000313" key="1">
    <source>
        <dbReference type="EMBL" id="CAL1371220.1"/>
    </source>
</evidence>
<keyword evidence="2" id="KW-1185">Reference proteome</keyword>
<gene>
    <name evidence="1" type="ORF">LTRI10_LOCUS13297</name>
</gene>
<dbReference type="Proteomes" id="UP001497516">
    <property type="component" value="Chromosome 2"/>
</dbReference>
<name>A0AAV2DCG3_9ROSI</name>
<reference evidence="1 2" key="1">
    <citation type="submission" date="2024-04" db="EMBL/GenBank/DDBJ databases">
        <authorList>
            <person name="Fracassetti M."/>
        </authorList>
    </citation>
    <scope>NUCLEOTIDE SEQUENCE [LARGE SCALE GENOMIC DNA]</scope>
</reference>
<sequence>MQSRIHIKHTGPTKCAILFRCETKYPPSKVEFVFGNVDLIFRDGNSCGAVGSDALLNVEISVTVNIHRRASGDVDLIDAPQNGEINVTVKYPLSGDIDMIEAPLTSNQRDRYYGSHLSKLRSNDGV</sequence>
<dbReference type="EMBL" id="OZ034815">
    <property type="protein sequence ID" value="CAL1371220.1"/>
    <property type="molecule type" value="Genomic_DNA"/>
</dbReference>
<protein>
    <submittedName>
        <fullName evidence="1">Uncharacterized protein</fullName>
    </submittedName>
</protein>